<proteinExistence type="predicted"/>
<dbReference type="OrthoDB" id="5984292at2759"/>
<dbReference type="Proteomes" id="UP000225706">
    <property type="component" value="Unassembled WGS sequence"/>
</dbReference>
<protein>
    <submittedName>
        <fullName evidence="1">Uncharacterized protein</fullName>
    </submittedName>
</protein>
<dbReference type="AlphaFoldDB" id="A0A2B4R5Q5"/>
<evidence type="ECO:0000313" key="2">
    <source>
        <dbReference type="Proteomes" id="UP000225706"/>
    </source>
</evidence>
<dbReference type="Gene3D" id="3.80.10.10">
    <property type="entry name" value="Ribonuclease Inhibitor"/>
    <property type="match status" value="1"/>
</dbReference>
<evidence type="ECO:0000313" key="1">
    <source>
        <dbReference type="EMBL" id="PFX12149.1"/>
    </source>
</evidence>
<name>A0A2B4R5Q5_STYPI</name>
<organism evidence="1 2">
    <name type="scientific">Stylophora pistillata</name>
    <name type="common">Smooth cauliflower coral</name>
    <dbReference type="NCBI Taxonomy" id="50429"/>
    <lineage>
        <taxon>Eukaryota</taxon>
        <taxon>Metazoa</taxon>
        <taxon>Cnidaria</taxon>
        <taxon>Anthozoa</taxon>
        <taxon>Hexacorallia</taxon>
        <taxon>Scleractinia</taxon>
        <taxon>Astrocoeniina</taxon>
        <taxon>Pocilloporidae</taxon>
        <taxon>Stylophora</taxon>
    </lineage>
</organism>
<gene>
    <name evidence="1" type="ORF">AWC38_SpisGene23937</name>
</gene>
<keyword evidence="2" id="KW-1185">Reference proteome</keyword>
<dbReference type="SUPFAM" id="SSF52047">
    <property type="entry name" value="RNI-like"/>
    <property type="match status" value="1"/>
</dbReference>
<accession>A0A2B4R5Q5</accession>
<dbReference type="InterPro" id="IPR032675">
    <property type="entry name" value="LRR_dom_sf"/>
</dbReference>
<sequence length="336" mass="37357">MTDQEDEEGNVIPGPNGGATAVNEKNCGLGCILHFHSDQALFYLTELKLGCDDHAKLFTENFAPSHSSSLCPKSSSLKFLRFLHLGSGSKEPTMRSFSTIIRDCKSFESFKTVVLNEGALECLEQIPTPLTCRLSLANGMFSNSLKSSAVLKLASLLPRFNNLIKFSFDLHKCCAEAENKLVCCITHKTLQKLHLWNLRMTPAIAAALGRSLPEMSSLKTLKLEGAGSTLQVEDMKALFGGFNKTFPSLEVFAFSHFRVRGCLAPLTERFHFFPSLRAVDLDYTNLDERDLRGLVCSLKSIPNMESLWLDGNPLVDKNRVESIVKEALPQVDLDYW</sequence>
<comment type="caution">
    <text evidence="1">The sequence shown here is derived from an EMBL/GenBank/DDBJ whole genome shotgun (WGS) entry which is preliminary data.</text>
</comment>
<reference evidence="2" key="1">
    <citation type="journal article" date="2017" name="bioRxiv">
        <title>Comparative analysis of the genomes of Stylophora pistillata and Acropora digitifera provides evidence for extensive differences between species of corals.</title>
        <authorList>
            <person name="Voolstra C.R."/>
            <person name="Li Y."/>
            <person name="Liew Y.J."/>
            <person name="Baumgarten S."/>
            <person name="Zoccola D."/>
            <person name="Flot J.-F."/>
            <person name="Tambutte S."/>
            <person name="Allemand D."/>
            <person name="Aranda M."/>
        </authorList>
    </citation>
    <scope>NUCLEOTIDE SEQUENCE [LARGE SCALE GENOMIC DNA]</scope>
</reference>
<dbReference type="EMBL" id="LSMT01001552">
    <property type="protein sequence ID" value="PFX12149.1"/>
    <property type="molecule type" value="Genomic_DNA"/>
</dbReference>